<dbReference type="Gene3D" id="1.20.80.10">
    <property type="match status" value="1"/>
</dbReference>
<keyword evidence="5 14" id="KW-1133">Transmembrane helix</keyword>
<dbReference type="InterPro" id="IPR016347">
    <property type="entry name" value="ACBD5"/>
</dbReference>
<organism evidence="16 17">
    <name type="scientific">Chiloscyllium punctatum</name>
    <name type="common">Brownbanded bambooshark</name>
    <name type="synonym">Hemiscyllium punctatum</name>
    <dbReference type="NCBI Taxonomy" id="137246"/>
    <lineage>
        <taxon>Eukaryota</taxon>
        <taxon>Metazoa</taxon>
        <taxon>Chordata</taxon>
        <taxon>Craniata</taxon>
        <taxon>Vertebrata</taxon>
        <taxon>Chondrichthyes</taxon>
        <taxon>Elasmobranchii</taxon>
        <taxon>Galeomorphii</taxon>
        <taxon>Galeoidea</taxon>
        <taxon>Orectolobiformes</taxon>
        <taxon>Hemiscylliidae</taxon>
        <taxon>Chiloscyllium</taxon>
    </lineage>
</organism>
<evidence type="ECO:0000256" key="1">
    <source>
        <dbReference type="ARBA" id="ARBA00004167"/>
    </source>
</evidence>
<name>A0A401SVU3_CHIPU</name>
<feature type="region of interest" description="Disordered" evidence="13">
    <location>
        <begin position="138"/>
        <end position="173"/>
    </location>
</feature>
<evidence type="ECO:0000256" key="6">
    <source>
        <dbReference type="ARBA" id="ARBA00023006"/>
    </source>
</evidence>
<evidence type="ECO:0000256" key="14">
    <source>
        <dbReference type="SAM" id="Phobius"/>
    </source>
</evidence>
<feature type="compositionally biased region" description="Acidic residues" evidence="13">
    <location>
        <begin position="155"/>
        <end position="173"/>
    </location>
</feature>
<dbReference type="PROSITE" id="PS51228">
    <property type="entry name" value="ACB_2"/>
    <property type="match status" value="1"/>
</dbReference>
<comment type="subcellular location">
    <subcellularLocation>
        <location evidence="1">Membrane</location>
        <topology evidence="1">Single-pass membrane protein</topology>
    </subcellularLocation>
</comment>
<evidence type="ECO:0000256" key="8">
    <source>
        <dbReference type="ARBA" id="ARBA00023121"/>
    </source>
</evidence>
<dbReference type="InterPro" id="IPR035984">
    <property type="entry name" value="Acyl-CoA-binding_sf"/>
</dbReference>
<feature type="transmembrane region" description="Helical" evidence="14">
    <location>
        <begin position="477"/>
        <end position="495"/>
    </location>
</feature>
<comment type="function">
    <text evidence="10">Acyl-CoA binding protein which acts as the peroxisome receptor for pexophagy but is dispensable for aggrephagy and nonselective autophagy. Binds medium- and long-chain acyl-CoA esters.</text>
</comment>
<evidence type="ECO:0000259" key="15">
    <source>
        <dbReference type="PROSITE" id="PS51228"/>
    </source>
</evidence>
<comment type="similarity">
    <text evidence="2">Belongs to the ATG37 family.</text>
</comment>
<dbReference type="GO" id="GO:0000425">
    <property type="term" value="P:pexophagy"/>
    <property type="evidence" value="ECO:0007669"/>
    <property type="project" value="InterPro"/>
</dbReference>
<protein>
    <recommendedName>
        <fullName evidence="11">Acyl-CoA-binding domain-containing protein 5</fullName>
    </recommendedName>
</protein>
<dbReference type="OMA" id="RNPSWWP"/>
<feature type="binding site" evidence="12">
    <location>
        <begin position="39"/>
        <end position="43"/>
    </location>
    <ligand>
        <name>an acyl-CoA</name>
        <dbReference type="ChEBI" id="CHEBI:58342"/>
    </ligand>
</feature>
<feature type="binding site" evidence="12">
    <location>
        <position position="65"/>
    </location>
    <ligand>
        <name>an acyl-CoA</name>
        <dbReference type="ChEBI" id="CHEBI:58342"/>
    </ligand>
</feature>
<dbReference type="SUPFAM" id="SSF47027">
    <property type="entry name" value="Acyl-CoA binding protein"/>
    <property type="match status" value="1"/>
</dbReference>
<reference evidence="16 17" key="1">
    <citation type="journal article" date="2018" name="Nat. Ecol. Evol.">
        <title>Shark genomes provide insights into elasmobranch evolution and the origin of vertebrates.</title>
        <authorList>
            <person name="Hara Y"/>
            <person name="Yamaguchi K"/>
            <person name="Onimaru K"/>
            <person name="Kadota M"/>
            <person name="Koyanagi M"/>
            <person name="Keeley SD"/>
            <person name="Tatsumi K"/>
            <person name="Tanaka K"/>
            <person name="Motone F"/>
            <person name="Kageyama Y"/>
            <person name="Nozu R"/>
            <person name="Adachi N"/>
            <person name="Nishimura O"/>
            <person name="Nakagawa R"/>
            <person name="Tanegashima C"/>
            <person name="Kiyatake I"/>
            <person name="Matsumoto R"/>
            <person name="Murakumo K"/>
            <person name="Nishida K"/>
            <person name="Terakita A"/>
            <person name="Kuratani S"/>
            <person name="Sato K"/>
            <person name="Hyodo S Kuraku.S."/>
        </authorList>
    </citation>
    <scope>NUCLEOTIDE SEQUENCE [LARGE SCALE GENOMIC DNA]</scope>
</reference>
<feature type="binding site" evidence="12">
    <location>
        <begin position="19"/>
        <end position="28"/>
    </location>
    <ligand>
        <name>an acyl-CoA</name>
        <dbReference type="ChEBI" id="CHEBI:58342"/>
    </ligand>
</feature>
<keyword evidence="17" id="KW-1185">Reference proteome</keyword>
<gene>
    <name evidence="16" type="ORF">chiPu_0012972</name>
</gene>
<feature type="binding site" evidence="12">
    <location>
        <position position="84"/>
    </location>
    <ligand>
        <name>an acyl-CoA</name>
        <dbReference type="ChEBI" id="CHEBI:58342"/>
    </ligand>
</feature>
<dbReference type="CDD" id="cd00435">
    <property type="entry name" value="ACBP"/>
    <property type="match status" value="1"/>
</dbReference>
<evidence type="ECO:0000313" key="16">
    <source>
        <dbReference type="EMBL" id="GCC34498.1"/>
    </source>
</evidence>
<keyword evidence="6" id="KW-0072">Autophagy</keyword>
<keyword evidence="4 14" id="KW-0812">Transmembrane</keyword>
<dbReference type="PANTHER" id="PTHR23310:SF6">
    <property type="entry name" value="ACYL-COA-BINDING DOMAIN-CONTAINING PROTEIN 5"/>
    <property type="match status" value="1"/>
</dbReference>
<dbReference type="PRINTS" id="PR00689">
    <property type="entry name" value="ACOABINDINGP"/>
</dbReference>
<evidence type="ECO:0000256" key="2">
    <source>
        <dbReference type="ARBA" id="ARBA00010310"/>
    </source>
</evidence>
<dbReference type="InterPro" id="IPR022408">
    <property type="entry name" value="Acyl-CoA-binding_prot_CS"/>
</dbReference>
<dbReference type="OrthoDB" id="71307at2759"/>
<dbReference type="GO" id="GO:0016020">
    <property type="term" value="C:membrane"/>
    <property type="evidence" value="ECO:0007669"/>
    <property type="project" value="UniProtKB-SubCell"/>
</dbReference>
<dbReference type="PANTHER" id="PTHR23310">
    <property type="entry name" value="ACYL-COA-BINDING PROTEIN, ACBP"/>
    <property type="match status" value="1"/>
</dbReference>
<feature type="domain" description="ACB" evidence="15">
    <location>
        <begin position="8"/>
        <end position="97"/>
    </location>
</feature>
<dbReference type="FunFam" id="1.20.80.10:FF:000010">
    <property type="entry name" value="Acyl-CoA-binding domain-containing protein 5"/>
    <property type="match status" value="1"/>
</dbReference>
<evidence type="ECO:0000256" key="9">
    <source>
        <dbReference type="ARBA" id="ARBA00023136"/>
    </source>
</evidence>
<dbReference type="EMBL" id="BEZZ01000605">
    <property type="protein sequence ID" value="GCC34498.1"/>
    <property type="molecule type" value="Genomic_DNA"/>
</dbReference>
<evidence type="ECO:0000256" key="12">
    <source>
        <dbReference type="PIRSR" id="PIRSR002412-1"/>
    </source>
</evidence>
<evidence type="ECO:0000256" key="13">
    <source>
        <dbReference type="SAM" id="MobiDB-lite"/>
    </source>
</evidence>
<dbReference type="InterPro" id="IPR014352">
    <property type="entry name" value="FERM/acyl-CoA-bd_prot_sf"/>
</dbReference>
<keyword evidence="7" id="KW-0175">Coiled coil</keyword>
<keyword evidence="3 11" id="KW-0813">Transport</keyword>
<keyword evidence="8 11" id="KW-0446">Lipid-binding</keyword>
<comment type="caution">
    <text evidence="16">The sequence shown here is derived from an EMBL/GenBank/DDBJ whole genome shotgun (WGS) entry which is preliminary data.</text>
</comment>
<accession>A0A401SVU3</accession>
<feature type="compositionally biased region" description="Basic and acidic residues" evidence="13">
    <location>
        <begin position="349"/>
        <end position="374"/>
    </location>
</feature>
<evidence type="ECO:0000256" key="3">
    <source>
        <dbReference type="ARBA" id="ARBA00022448"/>
    </source>
</evidence>
<dbReference type="Proteomes" id="UP000287033">
    <property type="component" value="Unassembled WGS sequence"/>
</dbReference>
<evidence type="ECO:0000256" key="11">
    <source>
        <dbReference type="PIRNR" id="PIRNR002412"/>
    </source>
</evidence>
<keyword evidence="9 14" id="KW-0472">Membrane</keyword>
<dbReference type="PIRSF" id="PIRSF002412">
    <property type="entry name" value="MA_DBI"/>
    <property type="match status" value="1"/>
</dbReference>
<dbReference type="GO" id="GO:0000062">
    <property type="term" value="F:fatty-acyl-CoA binding"/>
    <property type="evidence" value="ECO:0007669"/>
    <property type="project" value="InterPro"/>
</dbReference>
<evidence type="ECO:0000256" key="4">
    <source>
        <dbReference type="ARBA" id="ARBA00022692"/>
    </source>
</evidence>
<dbReference type="GO" id="GO:0006631">
    <property type="term" value="P:fatty acid metabolic process"/>
    <property type="evidence" value="ECO:0007669"/>
    <property type="project" value="TreeGrafter"/>
</dbReference>
<dbReference type="Pfam" id="PF00887">
    <property type="entry name" value="ACBP"/>
    <property type="match status" value="1"/>
</dbReference>
<evidence type="ECO:0000313" key="17">
    <source>
        <dbReference type="Proteomes" id="UP000287033"/>
    </source>
</evidence>
<dbReference type="PROSITE" id="PS00880">
    <property type="entry name" value="ACB_1"/>
    <property type="match status" value="1"/>
</dbReference>
<dbReference type="GO" id="GO:0005777">
    <property type="term" value="C:peroxisome"/>
    <property type="evidence" value="ECO:0007669"/>
    <property type="project" value="TreeGrafter"/>
</dbReference>
<proteinExistence type="inferred from homology"/>
<dbReference type="InterPro" id="IPR000582">
    <property type="entry name" value="Acyl-CoA-binding_protein"/>
</dbReference>
<dbReference type="STRING" id="137246.A0A401SVU3"/>
<feature type="region of interest" description="Disordered" evidence="13">
    <location>
        <begin position="335"/>
        <end position="410"/>
    </location>
</feature>
<evidence type="ECO:0000256" key="7">
    <source>
        <dbReference type="ARBA" id="ARBA00023054"/>
    </source>
</evidence>
<sequence length="503" mass="55879">MADTKSIHERRFEAAVSVIQSLPKNGSFQPSNELMLKFYSYYKQATFGPCNTTRPGFWDLIGKYKWDAWNSLGDMSKEEAMIAYVEEMKKILESMPMTEEVEELLRVLGPFYELVDDKKQPISPYAISSDLGNVFSSPKNCNKMNGKVEGNDSGAESEQEEDDDDDVTDGDDNTEEDEILKLKGITQKPADVKLEDVKPGCQLSQDTIGEVENPCAVSDGPNPMSVLNAEDQEEENKAKAQTIQPPDINSKIDGVENQVGEFPGIQHITSDSDSEVYCDSMEQLGVEEISGAGSSGRENFNSSLIVSEFDHRQLFTNSSRTELKHSLKYLGNSGTMKVQDLGEGGVTRGGEDAKPGGSGSHKEKISSKRTEFHGPRRGRGNRMQQSGDGFRVSQLGNGGNGERRGSERLQKASVNEQIAVALLRLQEDMQSVLERLHMLEAVTASQVKSEDAHSKLKHTAGDKTSSWWPFDVSGRTIAFAILWPVVLQLFVHMYFQRRKRKLN</sequence>
<dbReference type="AlphaFoldDB" id="A0A401SVU3"/>
<feature type="compositionally biased region" description="Basic and acidic residues" evidence="13">
    <location>
        <begin position="401"/>
        <end position="410"/>
    </location>
</feature>
<evidence type="ECO:0000256" key="10">
    <source>
        <dbReference type="ARBA" id="ARBA00025481"/>
    </source>
</evidence>
<evidence type="ECO:0000256" key="5">
    <source>
        <dbReference type="ARBA" id="ARBA00022989"/>
    </source>
</evidence>